<comment type="caution">
    <text evidence="2">The sequence shown here is derived from an EMBL/GenBank/DDBJ whole genome shotgun (WGS) entry which is preliminary data.</text>
</comment>
<gene>
    <name evidence="2" type="ORF">NDU88_001333</name>
</gene>
<keyword evidence="3" id="KW-1185">Reference proteome</keyword>
<protein>
    <submittedName>
        <fullName evidence="2">Uncharacterized protein</fullName>
    </submittedName>
</protein>
<sequence>MPAGLGWRDHPTEQFFRAAGEMRWVVEEVADSKQVPGPPGAASRDLAPSDPPFHSGWTAGGAQVREGTIGENAPNFLEPWLDTKEQMSPHRDFRGSPAIWTHHSNRREVRPDALGSL</sequence>
<proteinExistence type="predicted"/>
<accession>A0AAV7VWL3</accession>
<reference evidence="2" key="1">
    <citation type="journal article" date="2022" name="bioRxiv">
        <title>Sequencing and chromosome-scale assembly of the giantPleurodeles waltlgenome.</title>
        <authorList>
            <person name="Brown T."/>
            <person name="Elewa A."/>
            <person name="Iarovenko S."/>
            <person name="Subramanian E."/>
            <person name="Araus A.J."/>
            <person name="Petzold A."/>
            <person name="Susuki M."/>
            <person name="Suzuki K.-i.T."/>
            <person name="Hayashi T."/>
            <person name="Toyoda A."/>
            <person name="Oliveira C."/>
            <person name="Osipova E."/>
            <person name="Leigh N.D."/>
            <person name="Simon A."/>
            <person name="Yun M.H."/>
        </authorList>
    </citation>
    <scope>NUCLEOTIDE SEQUENCE</scope>
    <source>
        <strain evidence="2">20211129_DDA</strain>
        <tissue evidence="2">Liver</tissue>
    </source>
</reference>
<evidence type="ECO:0000313" key="2">
    <source>
        <dbReference type="EMBL" id="KAJ1205912.1"/>
    </source>
</evidence>
<organism evidence="2 3">
    <name type="scientific">Pleurodeles waltl</name>
    <name type="common">Iberian ribbed newt</name>
    <dbReference type="NCBI Taxonomy" id="8319"/>
    <lineage>
        <taxon>Eukaryota</taxon>
        <taxon>Metazoa</taxon>
        <taxon>Chordata</taxon>
        <taxon>Craniata</taxon>
        <taxon>Vertebrata</taxon>
        <taxon>Euteleostomi</taxon>
        <taxon>Amphibia</taxon>
        <taxon>Batrachia</taxon>
        <taxon>Caudata</taxon>
        <taxon>Salamandroidea</taxon>
        <taxon>Salamandridae</taxon>
        <taxon>Pleurodelinae</taxon>
        <taxon>Pleurodeles</taxon>
    </lineage>
</organism>
<feature type="region of interest" description="Disordered" evidence="1">
    <location>
        <begin position="87"/>
        <end position="117"/>
    </location>
</feature>
<feature type="region of interest" description="Disordered" evidence="1">
    <location>
        <begin position="30"/>
        <end position="60"/>
    </location>
</feature>
<dbReference type="EMBL" id="JANPWB010000002">
    <property type="protein sequence ID" value="KAJ1205912.1"/>
    <property type="molecule type" value="Genomic_DNA"/>
</dbReference>
<evidence type="ECO:0000256" key="1">
    <source>
        <dbReference type="SAM" id="MobiDB-lite"/>
    </source>
</evidence>
<dbReference type="AlphaFoldDB" id="A0AAV7VWL3"/>
<evidence type="ECO:0000313" key="3">
    <source>
        <dbReference type="Proteomes" id="UP001066276"/>
    </source>
</evidence>
<name>A0AAV7VWL3_PLEWA</name>
<dbReference type="Proteomes" id="UP001066276">
    <property type="component" value="Chromosome 1_2"/>
</dbReference>